<keyword evidence="2" id="KW-1185">Reference proteome</keyword>
<organism evidence="1 2">
    <name type="scientific">Vermiconidia calcicola</name>
    <dbReference type="NCBI Taxonomy" id="1690605"/>
    <lineage>
        <taxon>Eukaryota</taxon>
        <taxon>Fungi</taxon>
        <taxon>Dikarya</taxon>
        <taxon>Ascomycota</taxon>
        <taxon>Pezizomycotina</taxon>
        <taxon>Dothideomycetes</taxon>
        <taxon>Dothideomycetidae</taxon>
        <taxon>Mycosphaerellales</taxon>
        <taxon>Extremaceae</taxon>
        <taxon>Vermiconidia</taxon>
    </lineage>
</organism>
<accession>A0ACC3NAS5</accession>
<reference evidence="1" key="1">
    <citation type="submission" date="2023-07" db="EMBL/GenBank/DDBJ databases">
        <title>Black Yeasts Isolated from many extreme environments.</title>
        <authorList>
            <person name="Coleine C."/>
            <person name="Stajich J.E."/>
            <person name="Selbmann L."/>
        </authorList>
    </citation>
    <scope>NUCLEOTIDE SEQUENCE</scope>
    <source>
        <strain evidence="1">CCFEE 5714</strain>
    </source>
</reference>
<dbReference type="Proteomes" id="UP001281147">
    <property type="component" value="Unassembled WGS sequence"/>
</dbReference>
<name>A0ACC3NAS5_9PEZI</name>
<evidence type="ECO:0000313" key="1">
    <source>
        <dbReference type="EMBL" id="KAK3713388.1"/>
    </source>
</evidence>
<gene>
    <name evidence="1" type="ORF">LTR37_008580</name>
</gene>
<dbReference type="EMBL" id="JAUTXU010000063">
    <property type="protein sequence ID" value="KAK3713388.1"/>
    <property type="molecule type" value="Genomic_DNA"/>
</dbReference>
<sequence length="452" mass="51650">MATGSSTTGIKRVKNPAFNDLLEKRYFQFFRQRTVASTNSIANCRFWDRVVLQACHTTPAVKHAVLALSSLHQLSSLPFDDGRGSQHRIYAERQHKKALEEARTLIATSTPEDVDRILIACIIFIIFEGVRGDYTAVSVHMDSGRAIVAQHLDRLKATSRRKDLEEIEHALARLDLPAICFSDQSSPYRYTLMDFYHTSPFLTPCRFQDIHEAQVSLVDLARWLLLAGDHIDFAELHGDLRSMAKYQAEKVKCAAQVEEWYGHFLDAVDRTDNSDRLLILTLKLWHSCMTMLIRAETYGPEMRYDAFMPLFERTVQYGEQIVERLADRNHTRSFSLELGYIIPIYVTATRCRDPYLRRRAIDLLQKHPRQEGVWKSLAAAAVASRWVAVEEEGLGQVRYSTDVPEHRRIRFIDTQVDIEGKVASVKLTTRGGEKSHEVSAGWKSESAHVTPN</sequence>
<evidence type="ECO:0000313" key="2">
    <source>
        <dbReference type="Proteomes" id="UP001281147"/>
    </source>
</evidence>
<comment type="caution">
    <text evidence="1">The sequence shown here is derived from an EMBL/GenBank/DDBJ whole genome shotgun (WGS) entry which is preliminary data.</text>
</comment>
<proteinExistence type="predicted"/>
<protein>
    <submittedName>
        <fullName evidence="1">Uncharacterized protein</fullName>
    </submittedName>
</protein>